<gene>
    <name evidence="2" type="ORF">K3152_05125</name>
</gene>
<proteinExistence type="predicted"/>
<evidence type="ECO:0008006" key="4">
    <source>
        <dbReference type="Google" id="ProtNLM"/>
    </source>
</evidence>
<sequence>MKTKAFLLAATTAGAAFALPTAAQAQDVLPGEGFIGVQAGVHDLDLGEIEDGFDIDLESSGTIVGAFAGYDLPLGPGAFVGAEVNYNFGFGAIDSEYGIAGRLGAKLPGGAKIYARGGYQEVEFDLSEITGVDDETIFDGLDDSDGDYILGLGADFGLGNTLLRVNLDTVSFDTVRATAGVGLKF</sequence>
<dbReference type="EMBL" id="JAIGNK010000001">
    <property type="protein sequence ID" value="MBX7457623.1"/>
    <property type="molecule type" value="Genomic_DNA"/>
</dbReference>
<dbReference type="Gene3D" id="2.40.160.20">
    <property type="match status" value="1"/>
</dbReference>
<dbReference type="InterPro" id="IPR011250">
    <property type="entry name" value="OMP/PagP_B-barrel"/>
</dbReference>
<feature type="chain" id="PRO_5047095122" description="Outer membrane protein beta-barrel domain-containing protein" evidence="1">
    <location>
        <begin position="26"/>
        <end position="185"/>
    </location>
</feature>
<comment type="caution">
    <text evidence="2">The sequence shown here is derived from an EMBL/GenBank/DDBJ whole genome shotgun (WGS) entry which is preliminary data.</text>
</comment>
<name>A0ABS7IVV6_9SPHN</name>
<dbReference type="RefSeq" id="WP_221572975.1">
    <property type="nucleotide sequence ID" value="NZ_JAIGNK010000001.1"/>
</dbReference>
<evidence type="ECO:0000313" key="2">
    <source>
        <dbReference type="EMBL" id="MBX7457623.1"/>
    </source>
</evidence>
<keyword evidence="3" id="KW-1185">Reference proteome</keyword>
<feature type="signal peptide" evidence="1">
    <location>
        <begin position="1"/>
        <end position="25"/>
    </location>
</feature>
<evidence type="ECO:0000256" key="1">
    <source>
        <dbReference type="SAM" id="SignalP"/>
    </source>
</evidence>
<keyword evidence="1" id="KW-0732">Signal</keyword>
<dbReference type="SUPFAM" id="SSF56925">
    <property type="entry name" value="OMPA-like"/>
    <property type="match status" value="1"/>
</dbReference>
<protein>
    <recommendedName>
        <fullName evidence="4">Outer membrane protein beta-barrel domain-containing protein</fullName>
    </recommendedName>
</protein>
<accession>A0ABS7IVV6</accession>
<evidence type="ECO:0000313" key="3">
    <source>
        <dbReference type="Proteomes" id="UP000783253"/>
    </source>
</evidence>
<dbReference type="Proteomes" id="UP000783253">
    <property type="component" value="Unassembled WGS sequence"/>
</dbReference>
<reference evidence="2 3" key="1">
    <citation type="submission" date="2021-08" db="EMBL/GenBank/DDBJ databases">
        <title>Comparative Genomics Analysis of the Genus Qipengyuania Reveals Extensive Genetic Diversity and Metabolic Versatility, Including the Description of Fifteen Novel Species.</title>
        <authorList>
            <person name="Liu Y."/>
        </authorList>
    </citation>
    <scope>NUCLEOTIDE SEQUENCE [LARGE SCALE GENOMIC DNA]</scope>
    <source>
        <strain evidence="2 3">1NDH17</strain>
    </source>
</reference>
<organism evidence="2 3">
    <name type="scientific">Qipengyuania polymorpha</name>
    <dbReference type="NCBI Taxonomy" id="2867234"/>
    <lineage>
        <taxon>Bacteria</taxon>
        <taxon>Pseudomonadati</taxon>
        <taxon>Pseudomonadota</taxon>
        <taxon>Alphaproteobacteria</taxon>
        <taxon>Sphingomonadales</taxon>
        <taxon>Erythrobacteraceae</taxon>
        <taxon>Qipengyuania</taxon>
    </lineage>
</organism>